<evidence type="ECO:0000313" key="2">
    <source>
        <dbReference type="EMBL" id="MBC4019315.1"/>
    </source>
</evidence>
<dbReference type="AlphaFoldDB" id="A0A9X0UKL5"/>
<dbReference type="EMBL" id="JACOMF010000170">
    <property type="protein sequence ID" value="MBC4019315.1"/>
    <property type="molecule type" value="Genomic_DNA"/>
</dbReference>
<proteinExistence type="predicted"/>
<accession>A0A9X0UKL5</accession>
<protein>
    <recommendedName>
        <fullName evidence="1">Transposase TnpC homeodomain domain-containing protein</fullName>
    </recommendedName>
</protein>
<dbReference type="RefSeq" id="WP_186774026.1">
    <property type="nucleotide sequence ID" value="NZ_JACOMF010000170.1"/>
</dbReference>
<dbReference type="InterPro" id="IPR024463">
    <property type="entry name" value="Transposase_TnpC_homeodom"/>
</dbReference>
<dbReference type="Proteomes" id="UP000600101">
    <property type="component" value="Unassembled WGS sequence"/>
</dbReference>
<comment type="caution">
    <text evidence="2">The sequence shown here is derived from an EMBL/GenBank/DDBJ whole genome shotgun (WGS) entry which is preliminary data.</text>
</comment>
<gene>
    <name evidence="2" type="ORF">H7965_29365</name>
</gene>
<dbReference type="Pfam" id="PF13007">
    <property type="entry name" value="LZ_Tnp_IS66"/>
    <property type="match status" value="1"/>
</dbReference>
<keyword evidence="3" id="KW-1185">Reference proteome</keyword>
<evidence type="ECO:0000259" key="1">
    <source>
        <dbReference type="Pfam" id="PF13007"/>
    </source>
</evidence>
<feature type="domain" description="Transposase TnpC homeodomain" evidence="1">
    <location>
        <begin position="36"/>
        <end position="77"/>
    </location>
</feature>
<sequence length="104" mass="11505">MQIELDTLPDDPAVLQQMLRDVVHQHGALQAENDKLRLLIQRLLRQQFGRRSEQLSPDQLQLGLEDLEQSVAENQAGVADNQAGQDAVEAQQGGTVGIFVCCRS</sequence>
<reference evidence="2" key="1">
    <citation type="submission" date="2020-08" db="EMBL/GenBank/DDBJ databases">
        <authorList>
            <person name="Hu Y."/>
            <person name="Nguyen S.V."/>
            <person name="Li F."/>
            <person name="Fanning S."/>
        </authorList>
    </citation>
    <scope>NUCLEOTIDE SEQUENCE</scope>
    <source>
        <strain evidence="2">SYSU D8009</strain>
    </source>
</reference>
<organism evidence="2 3">
    <name type="scientific">Siccirubricoccus deserti</name>
    <dbReference type="NCBI Taxonomy" id="2013562"/>
    <lineage>
        <taxon>Bacteria</taxon>
        <taxon>Pseudomonadati</taxon>
        <taxon>Pseudomonadota</taxon>
        <taxon>Alphaproteobacteria</taxon>
        <taxon>Acetobacterales</taxon>
        <taxon>Roseomonadaceae</taxon>
        <taxon>Siccirubricoccus</taxon>
    </lineage>
</organism>
<name>A0A9X0UKL5_9PROT</name>
<evidence type="ECO:0000313" key="3">
    <source>
        <dbReference type="Proteomes" id="UP000600101"/>
    </source>
</evidence>